<sequence length="431" mass="49184">MSDGFILRQMLMIPPITRCMILAIGALNLLVCLEVISPYSLYYSPLFLKKLEVWRVITTFMYFGRPTLDVFMHIIFLYRYSYMLESGCRGISEYFWLIVVISGVLFVISNIYSIPILGASFSATITYIWTKRNPRAMVQIFGFISFPAFYLPFILPGFTLISRKFVSIDDVLGIFVGHLFYYFKDVYPRWGRDALRTPCFIKKLFDEHPKQCCKSKKGITIKEGRMRAEKMKNSTSEQKSESTSNSDNIKSVSDHMDNLKSTCEQESDINSANELESKPICNVDDINSRSEQTNGINTNHINSTCKQESEYTSDINSTCEQESNHINACDIPTEQIKKDNTVLDEIPETINTEPVIVQKAQNEEVESINSIPLIKAVDNENDALVASSEAFLSMDSIESKPVSDEPSHSKEDYEDDWDDTWGMESNDENSD</sequence>
<evidence type="ECO:0000256" key="8">
    <source>
        <dbReference type="SAM" id="MobiDB-lite"/>
    </source>
</evidence>
<comment type="caution">
    <text evidence="9">The sequence shown here is derived from an EMBL/GenBank/DDBJ whole genome shotgun (WGS) entry which is preliminary data.</text>
</comment>
<dbReference type="HOGENOM" id="CLU_051898_0_0_1"/>
<feature type="transmembrane region" description="Helical" evidence="7">
    <location>
        <begin position="94"/>
        <end position="116"/>
    </location>
</feature>
<comment type="subcellular location">
    <subcellularLocation>
        <location evidence="1 7">Endoplasmic reticulum membrane</location>
        <topology evidence="1 7">Multi-pass membrane protein</topology>
    </subcellularLocation>
</comment>
<dbReference type="GO" id="GO:0006950">
    <property type="term" value="P:response to stress"/>
    <property type="evidence" value="ECO:0007669"/>
    <property type="project" value="UniProtKB-ARBA"/>
</dbReference>
<dbReference type="PANTHER" id="PTHR11009">
    <property type="entry name" value="DER1-LIKE PROTEIN, DERLIN"/>
    <property type="match status" value="1"/>
</dbReference>
<dbReference type="RefSeq" id="XP_014562999.1">
    <property type="nucleotide sequence ID" value="XM_014707513.1"/>
</dbReference>
<feature type="region of interest" description="Disordered" evidence="8">
    <location>
        <begin position="224"/>
        <end position="251"/>
    </location>
</feature>
<organism evidence="9 10">
    <name type="scientific">Ordospora colligata OC4</name>
    <dbReference type="NCBI Taxonomy" id="1354746"/>
    <lineage>
        <taxon>Eukaryota</taxon>
        <taxon>Fungi</taxon>
        <taxon>Fungi incertae sedis</taxon>
        <taxon>Microsporidia</taxon>
        <taxon>Ordosporidae</taxon>
        <taxon>Ordospora</taxon>
    </lineage>
</organism>
<dbReference type="InterPro" id="IPR007599">
    <property type="entry name" value="DER1"/>
</dbReference>
<dbReference type="STRING" id="1354746.A0A0B2UIT0"/>
<dbReference type="EMBL" id="JOKQ01000012">
    <property type="protein sequence ID" value="KHN68957.1"/>
    <property type="molecule type" value="Genomic_DNA"/>
</dbReference>
<dbReference type="AlphaFoldDB" id="A0A0B2UIT0"/>
<feature type="transmembrane region" description="Helical" evidence="7">
    <location>
        <begin position="165"/>
        <end position="183"/>
    </location>
</feature>
<proteinExistence type="inferred from homology"/>
<protein>
    <recommendedName>
        <fullName evidence="7">Derlin</fullName>
    </recommendedName>
</protein>
<dbReference type="InParanoid" id="A0A0B2UIT0"/>
<evidence type="ECO:0000313" key="10">
    <source>
        <dbReference type="Proteomes" id="UP000031056"/>
    </source>
</evidence>
<evidence type="ECO:0000313" key="9">
    <source>
        <dbReference type="EMBL" id="KHN68957.1"/>
    </source>
</evidence>
<keyword evidence="6 7" id="KW-0472">Membrane</keyword>
<dbReference type="GeneID" id="26262697"/>
<dbReference type="Proteomes" id="UP000031056">
    <property type="component" value="Unassembled WGS sequence"/>
</dbReference>
<keyword evidence="10" id="KW-1185">Reference proteome</keyword>
<feature type="compositionally biased region" description="Polar residues" evidence="8">
    <location>
        <begin position="233"/>
        <end position="251"/>
    </location>
</feature>
<dbReference type="VEuPathDB" id="MicrosporidiaDB:M896_121800"/>
<evidence type="ECO:0000256" key="4">
    <source>
        <dbReference type="ARBA" id="ARBA00022824"/>
    </source>
</evidence>
<dbReference type="SUPFAM" id="SSF144091">
    <property type="entry name" value="Rhomboid-like"/>
    <property type="match status" value="1"/>
</dbReference>
<comment type="function">
    <text evidence="7">May be involved in the degradation of misfolded endoplasmic reticulum (ER) luminal proteins.</text>
</comment>
<keyword evidence="3 7" id="KW-0812">Transmembrane</keyword>
<gene>
    <name evidence="9" type="ORF">M896_121800</name>
</gene>
<keyword evidence="4 7" id="KW-0256">Endoplasmic reticulum</keyword>
<dbReference type="GO" id="GO:0005789">
    <property type="term" value="C:endoplasmic reticulum membrane"/>
    <property type="evidence" value="ECO:0007669"/>
    <property type="project" value="UniProtKB-SubCell"/>
</dbReference>
<evidence type="ECO:0000256" key="7">
    <source>
        <dbReference type="RuleBase" id="RU363059"/>
    </source>
</evidence>
<dbReference type="InterPro" id="IPR035952">
    <property type="entry name" value="Rhomboid-like_sf"/>
</dbReference>
<feature type="compositionally biased region" description="Basic and acidic residues" evidence="8">
    <location>
        <begin position="397"/>
        <end position="411"/>
    </location>
</feature>
<feature type="transmembrane region" description="Helical" evidence="7">
    <location>
        <begin position="136"/>
        <end position="158"/>
    </location>
</feature>
<comment type="similarity">
    <text evidence="2 7">Belongs to the derlin family.</text>
</comment>
<evidence type="ECO:0000256" key="3">
    <source>
        <dbReference type="ARBA" id="ARBA00022692"/>
    </source>
</evidence>
<evidence type="ECO:0000256" key="1">
    <source>
        <dbReference type="ARBA" id="ARBA00004477"/>
    </source>
</evidence>
<feature type="transmembrane region" description="Helical" evidence="7">
    <location>
        <begin position="21"/>
        <end position="42"/>
    </location>
</feature>
<dbReference type="OrthoDB" id="1716531at2759"/>
<dbReference type="Pfam" id="PF04511">
    <property type="entry name" value="DER1"/>
    <property type="match status" value="1"/>
</dbReference>
<feature type="compositionally biased region" description="Acidic residues" evidence="8">
    <location>
        <begin position="412"/>
        <end position="431"/>
    </location>
</feature>
<evidence type="ECO:0000256" key="2">
    <source>
        <dbReference type="ARBA" id="ARBA00008917"/>
    </source>
</evidence>
<reference evidence="9 10" key="1">
    <citation type="journal article" date="2014" name="MBio">
        <title>The Ordospora colligata genome; evolution of extreme reduction in microsporidia and host-to-parasite horizontal gene transfer.</title>
        <authorList>
            <person name="Pombert J.-F."/>
            <person name="Haag K.L."/>
            <person name="Beidas S."/>
            <person name="Ebert D."/>
            <person name="Keeling P.J."/>
        </authorList>
    </citation>
    <scope>NUCLEOTIDE SEQUENCE [LARGE SCALE GENOMIC DNA]</scope>
    <source>
        <strain evidence="9 10">OC4</strain>
    </source>
</reference>
<feature type="region of interest" description="Disordered" evidence="8">
    <location>
        <begin position="396"/>
        <end position="431"/>
    </location>
</feature>
<evidence type="ECO:0000256" key="5">
    <source>
        <dbReference type="ARBA" id="ARBA00022989"/>
    </source>
</evidence>
<feature type="transmembrane region" description="Helical" evidence="7">
    <location>
        <begin position="62"/>
        <end position="82"/>
    </location>
</feature>
<accession>A0A0B2UIT0</accession>
<evidence type="ECO:0000256" key="6">
    <source>
        <dbReference type="ARBA" id="ARBA00023136"/>
    </source>
</evidence>
<name>A0A0B2UIT0_9MICR</name>
<keyword evidence="5 7" id="KW-1133">Transmembrane helix</keyword>